<comment type="caution">
    <text evidence="4">The sequence shown here is derived from an EMBL/GenBank/DDBJ whole genome shotgun (WGS) entry which is preliminary data.</text>
</comment>
<name>A0A6N7W4F3_9ACTO</name>
<accession>A0A6N7W4F3</accession>
<reference evidence="4 5" key="1">
    <citation type="submission" date="2019-08" db="EMBL/GenBank/DDBJ databases">
        <title>In-depth cultivation of the pig gut microbiome towards novel bacterial diversity and tailored functional studies.</title>
        <authorList>
            <person name="Wylensek D."/>
            <person name="Hitch T.C.A."/>
            <person name="Clavel T."/>
        </authorList>
    </citation>
    <scope>NUCLEOTIDE SEQUENCE [LARGE SCALE GENOMIC DNA]</scope>
    <source>
        <strain evidence="4 5">WB03_NA08</strain>
    </source>
</reference>
<feature type="region of interest" description="Disordered" evidence="2">
    <location>
        <begin position="534"/>
        <end position="562"/>
    </location>
</feature>
<feature type="compositionally biased region" description="Polar residues" evidence="2">
    <location>
        <begin position="534"/>
        <end position="547"/>
    </location>
</feature>
<gene>
    <name evidence="4" type="ORF">FYJ24_05825</name>
</gene>
<dbReference type="Proteomes" id="UP000470875">
    <property type="component" value="Unassembled WGS sequence"/>
</dbReference>
<evidence type="ECO:0000313" key="5">
    <source>
        <dbReference type="Proteomes" id="UP000470875"/>
    </source>
</evidence>
<keyword evidence="1" id="KW-0175">Coiled coil</keyword>
<dbReference type="AlphaFoldDB" id="A0A6N7W4F3"/>
<evidence type="ECO:0000256" key="2">
    <source>
        <dbReference type="SAM" id="MobiDB-lite"/>
    </source>
</evidence>
<feature type="coiled-coil region" evidence="1">
    <location>
        <begin position="246"/>
        <end position="273"/>
    </location>
</feature>
<dbReference type="RefSeq" id="WP_154544520.1">
    <property type="nucleotide sequence ID" value="NZ_VULO01000006.1"/>
</dbReference>
<dbReference type="InterPro" id="IPR010427">
    <property type="entry name" value="DUF1023"/>
</dbReference>
<dbReference type="Pfam" id="PF06259">
    <property type="entry name" value="Abhydrolase_8"/>
    <property type="match status" value="1"/>
</dbReference>
<evidence type="ECO:0000313" key="4">
    <source>
        <dbReference type="EMBL" id="MSS84291.1"/>
    </source>
</evidence>
<protein>
    <recommendedName>
        <fullName evidence="3">DUF1023 domain-containing protein</fullName>
    </recommendedName>
</protein>
<proteinExistence type="predicted"/>
<sequence length="592" mass="64050">MDSIRANAASLSDQQYLLDGNKAINDALGRLAAAGYGQAFVSLQFSLVPLQVCVNSRINAEQQVADILRDYAQQVEQIRNDALIAKANLEEAEMALQDAQSWKQNNDPTDPVPASVQRELVMGPGQVSTYQARLDELDQQRQELGSSIASQIASHTSAVSSSLLPRKGVLANLFSSPVASTVGIDPATAAALARTLLNTGSMSPTQINAWYENLEEAEQHWLVRHYPAVIGNLDGIPPNFREQANLIQMNTDLKALNTKIEELETEIKAAMTFPSINNEYLETLIRDKALFNARRQDIQDLKNQLNKWNRGKKNADDMLVLLGYHGNTAHVQAIIATGDITHGTNMTVHVPGMNTTVGGTTITDAMTTLNIQRDITKKELNNTGSTAAVYWLGYNAPDWGEVPQRNSVVLPFAAWDASDALVRFSQGIKATSKNSTEPLLVFSGHSYGTVVGLNALTDPDHAFDRAVFAGGPGVPLNVDPKLPIEDMFFASNATDFVQIMATIAPVHGVPFRALGDTVNHLNVGEITHNGQQFSGTSFDGHSYTHATSDPAETPSPTSTDLNIGIIMSGKGSPYVIPKQEIATEYPQGSDFG</sequence>
<feature type="domain" description="DUF1023" evidence="3">
    <location>
        <begin position="330"/>
        <end position="504"/>
    </location>
</feature>
<dbReference type="EMBL" id="VULO01000006">
    <property type="protein sequence ID" value="MSS84291.1"/>
    <property type="molecule type" value="Genomic_DNA"/>
</dbReference>
<evidence type="ECO:0000256" key="1">
    <source>
        <dbReference type="SAM" id="Coils"/>
    </source>
</evidence>
<organism evidence="4 5">
    <name type="scientific">Scrofimicrobium canadense</name>
    <dbReference type="NCBI Taxonomy" id="2652290"/>
    <lineage>
        <taxon>Bacteria</taxon>
        <taxon>Bacillati</taxon>
        <taxon>Actinomycetota</taxon>
        <taxon>Actinomycetes</taxon>
        <taxon>Actinomycetales</taxon>
        <taxon>Actinomycetaceae</taxon>
        <taxon>Scrofimicrobium</taxon>
    </lineage>
</organism>
<evidence type="ECO:0000259" key="3">
    <source>
        <dbReference type="Pfam" id="PF06259"/>
    </source>
</evidence>
<keyword evidence="5" id="KW-1185">Reference proteome</keyword>